<reference evidence="5 6" key="1">
    <citation type="submission" date="2024-07" db="EMBL/GenBank/DDBJ databases">
        <authorList>
            <person name="Thanompreechachai J."/>
            <person name="Duangmal K."/>
        </authorList>
    </citation>
    <scope>NUCLEOTIDE SEQUENCE [LARGE SCALE GENOMIC DNA]</scope>
    <source>
        <strain evidence="5 6">KCTC 19886</strain>
    </source>
</reference>
<dbReference type="InterPro" id="IPR000524">
    <property type="entry name" value="Tscrpt_reg_HTH_GntR"/>
</dbReference>
<dbReference type="InterPro" id="IPR036390">
    <property type="entry name" value="WH_DNA-bd_sf"/>
</dbReference>
<dbReference type="Pfam" id="PF07729">
    <property type="entry name" value="FCD"/>
    <property type="match status" value="1"/>
</dbReference>
<dbReference type="PROSITE" id="PS50949">
    <property type="entry name" value="HTH_GNTR"/>
    <property type="match status" value="1"/>
</dbReference>
<feature type="domain" description="HTH gntR-type" evidence="4">
    <location>
        <begin position="13"/>
        <end position="81"/>
    </location>
</feature>
<protein>
    <submittedName>
        <fullName evidence="5">FCD domain-containing protein</fullName>
    </submittedName>
</protein>
<name>A0ABV3PD73_9ACTN</name>
<dbReference type="EMBL" id="JBFNQN010000016">
    <property type="protein sequence ID" value="MEW9267278.1"/>
    <property type="molecule type" value="Genomic_DNA"/>
</dbReference>
<evidence type="ECO:0000313" key="6">
    <source>
        <dbReference type="Proteomes" id="UP001555826"/>
    </source>
</evidence>
<dbReference type="Pfam" id="PF00392">
    <property type="entry name" value="GntR"/>
    <property type="match status" value="1"/>
</dbReference>
<dbReference type="SMART" id="SM00895">
    <property type="entry name" value="FCD"/>
    <property type="match status" value="1"/>
</dbReference>
<dbReference type="PRINTS" id="PR00035">
    <property type="entry name" value="HTHGNTR"/>
</dbReference>
<dbReference type="Proteomes" id="UP001555826">
    <property type="component" value="Unassembled WGS sequence"/>
</dbReference>
<dbReference type="InterPro" id="IPR036388">
    <property type="entry name" value="WH-like_DNA-bd_sf"/>
</dbReference>
<keyword evidence="6" id="KW-1185">Reference proteome</keyword>
<dbReference type="PANTHER" id="PTHR43537">
    <property type="entry name" value="TRANSCRIPTIONAL REGULATOR, GNTR FAMILY"/>
    <property type="match status" value="1"/>
</dbReference>
<dbReference type="InterPro" id="IPR011711">
    <property type="entry name" value="GntR_C"/>
</dbReference>
<dbReference type="SUPFAM" id="SSF48008">
    <property type="entry name" value="GntR ligand-binding domain-like"/>
    <property type="match status" value="1"/>
</dbReference>
<organism evidence="5 6">
    <name type="scientific">Kineococcus endophyticus</name>
    <dbReference type="NCBI Taxonomy" id="1181883"/>
    <lineage>
        <taxon>Bacteria</taxon>
        <taxon>Bacillati</taxon>
        <taxon>Actinomycetota</taxon>
        <taxon>Actinomycetes</taxon>
        <taxon>Kineosporiales</taxon>
        <taxon>Kineosporiaceae</taxon>
        <taxon>Kineococcus</taxon>
    </lineage>
</organism>
<dbReference type="Gene3D" id="1.10.10.10">
    <property type="entry name" value="Winged helix-like DNA-binding domain superfamily/Winged helix DNA-binding domain"/>
    <property type="match status" value="1"/>
</dbReference>
<evidence type="ECO:0000259" key="4">
    <source>
        <dbReference type="PROSITE" id="PS50949"/>
    </source>
</evidence>
<dbReference type="InterPro" id="IPR008920">
    <property type="entry name" value="TF_FadR/GntR_C"/>
</dbReference>
<proteinExistence type="predicted"/>
<keyword evidence="3" id="KW-0804">Transcription</keyword>
<dbReference type="SMART" id="SM00345">
    <property type="entry name" value="HTH_GNTR"/>
    <property type="match status" value="1"/>
</dbReference>
<comment type="caution">
    <text evidence="5">The sequence shown here is derived from an EMBL/GenBank/DDBJ whole genome shotgun (WGS) entry which is preliminary data.</text>
</comment>
<evidence type="ECO:0000256" key="3">
    <source>
        <dbReference type="ARBA" id="ARBA00023163"/>
    </source>
</evidence>
<evidence type="ECO:0000313" key="5">
    <source>
        <dbReference type="EMBL" id="MEW9267278.1"/>
    </source>
</evidence>
<dbReference type="Gene3D" id="1.20.120.530">
    <property type="entry name" value="GntR ligand-binding domain-like"/>
    <property type="match status" value="1"/>
</dbReference>
<keyword evidence="2" id="KW-0238">DNA-binding</keyword>
<dbReference type="PANTHER" id="PTHR43537:SF5">
    <property type="entry name" value="UXU OPERON TRANSCRIPTIONAL REGULATOR"/>
    <property type="match status" value="1"/>
</dbReference>
<dbReference type="SUPFAM" id="SSF46785">
    <property type="entry name" value="Winged helix' DNA-binding domain"/>
    <property type="match status" value="1"/>
</dbReference>
<gene>
    <name evidence="5" type="ORF">AB1207_21215</name>
</gene>
<keyword evidence="1" id="KW-0805">Transcription regulation</keyword>
<evidence type="ECO:0000256" key="2">
    <source>
        <dbReference type="ARBA" id="ARBA00023125"/>
    </source>
</evidence>
<accession>A0ABV3PD73</accession>
<sequence>MSIDWTSARTSSVSLTDSLAVSIERHIVSGRLQHGDRLPAERELAAQLRVARGSLREALDQLERRGVIERRRGRGTTVIDPTRIEAADQLAQAFTESSVSALDALDVRECLEPPIAARAARRATAADVALLEAALREAEKSPDEVAFMECDRTFHRTIAHVTHNPLLVRMIDRTRDVLDLSRRDQSFADGWRAVANEEHRAIFQAIADHDPAAAEAAAAAHLAGIRRDLGGSSQET</sequence>
<evidence type="ECO:0000256" key="1">
    <source>
        <dbReference type="ARBA" id="ARBA00023015"/>
    </source>
</evidence>
<dbReference type="CDD" id="cd07377">
    <property type="entry name" value="WHTH_GntR"/>
    <property type="match status" value="1"/>
</dbReference>
<dbReference type="RefSeq" id="WP_367640552.1">
    <property type="nucleotide sequence ID" value="NZ_JBFNQN010000016.1"/>
</dbReference>